<comment type="caution">
    <text evidence="1">The sequence shown here is derived from an EMBL/GenBank/DDBJ whole genome shotgun (WGS) entry which is preliminary data.</text>
</comment>
<protein>
    <submittedName>
        <fullName evidence="1">Uncharacterized protein</fullName>
    </submittedName>
</protein>
<gene>
    <name evidence="1" type="ORF">Gogos_011755</name>
</gene>
<reference evidence="1 2" key="1">
    <citation type="journal article" date="2019" name="Genome Biol. Evol.">
        <title>Insights into the evolution of the New World diploid cottons (Gossypium, subgenus Houzingenia) based on genome sequencing.</title>
        <authorList>
            <person name="Grover C.E."/>
            <person name="Arick M.A. 2nd"/>
            <person name="Thrash A."/>
            <person name="Conover J.L."/>
            <person name="Sanders W.S."/>
            <person name="Peterson D.G."/>
            <person name="Frelichowski J.E."/>
            <person name="Scheffler J.A."/>
            <person name="Scheffler B.E."/>
            <person name="Wendel J.F."/>
        </authorList>
    </citation>
    <scope>NUCLEOTIDE SEQUENCE [LARGE SCALE GENOMIC DNA]</scope>
    <source>
        <strain evidence="1">5</strain>
        <tissue evidence="1">Leaf</tissue>
    </source>
</reference>
<keyword evidence="2" id="KW-1185">Reference proteome</keyword>
<sequence>MEDVIKYLPQVQAGLCGKMDLAKKLESSFL</sequence>
<name>A0A7J9BQD8_GOSGO</name>
<evidence type="ECO:0000313" key="2">
    <source>
        <dbReference type="Proteomes" id="UP000593579"/>
    </source>
</evidence>
<accession>A0A7J9BQD8</accession>
<dbReference type="Proteomes" id="UP000593579">
    <property type="component" value="Unassembled WGS sequence"/>
</dbReference>
<feature type="non-terminal residue" evidence="1">
    <location>
        <position position="1"/>
    </location>
</feature>
<organism evidence="1 2">
    <name type="scientific">Gossypium gossypioides</name>
    <name type="common">Mexican cotton</name>
    <name type="synonym">Selera gossypioides</name>
    <dbReference type="NCBI Taxonomy" id="34282"/>
    <lineage>
        <taxon>Eukaryota</taxon>
        <taxon>Viridiplantae</taxon>
        <taxon>Streptophyta</taxon>
        <taxon>Embryophyta</taxon>
        <taxon>Tracheophyta</taxon>
        <taxon>Spermatophyta</taxon>
        <taxon>Magnoliopsida</taxon>
        <taxon>eudicotyledons</taxon>
        <taxon>Gunneridae</taxon>
        <taxon>Pentapetalae</taxon>
        <taxon>rosids</taxon>
        <taxon>malvids</taxon>
        <taxon>Malvales</taxon>
        <taxon>Malvaceae</taxon>
        <taxon>Malvoideae</taxon>
        <taxon>Gossypium</taxon>
    </lineage>
</organism>
<evidence type="ECO:0000313" key="1">
    <source>
        <dbReference type="EMBL" id="MBA0738392.1"/>
    </source>
</evidence>
<dbReference type="EMBL" id="JABEZY010000005">
    <property type="protein sequence ID" value="MBA0738392.1"/>
    <property type="molecule type" value="Genomic_DNA"/>
</dbReference>
<proteinExistence type="predicted"/>
<dbReference type="AlphaFoldDB" id="A0A7J9BQD8"/>